<dbReference type="Proteomes" id="UP000031443">
    <property type="component" value="Unassembled WGS sequence"/>
</dbReference>
<protein>
    <submittedName>
        <fullName evidence="1">Uncharacterized protein</fullName>
    </submittedName>
</protein>
<proteinExistence type="predicted"/>
<dbReference type="AlphaFoldDB" id="M7C5P3"/>
<accession>M7C5P3</accession>
<name>M7C5P3_CHEMY</name>
<evidence type="ECO:0000313" key="1">
    <source>
        <dbReference type="EMBL" id="EMP35812.1"/>
    </source>
</evidence>
<dbReference type="EMBL" id="KB527578">
    <property type="protein sequence ID" value="EMP35812.1"/>
    <property type="molecule type" value="Genomic_DNA"/>
</dbReference>
<gene>
    <name evidence="1" type="ORF">UY3_07049</name>
</gene>
<reference evidence="2" key="1">
    <citation type="journal article" date="2013" name="Nat. Genet.">
        <title>The draft genomes of soft-shell turtle and green sea turtle yield insights into the development and evolution of the turtle-specific body plan.</title>
        <authorList>
            <person name="Wang Z."/>
            <person name="Pascual-Anaya J."/>
            <person name="Zadissa A."/>
            <person name="Li W."/>
            <person name="Niimura Y."/>
            <person name="Huang Z."/>
            <person name="Li C."/>
            <person name="White S."/>
            <person name="Xiong Z."/>
            <person name="Fang D."/>
            <person name="Wang B."/>
            <person name="Ming Y."/>
            <person name="Chen Y."/>
            <person name="Zheng Y."/>
            <person name="Kuraku S."/>
            <person name="Pignatelli M."/>
            <person name="Herrero J."/>
            <person name="Beal K."/>
            <person name="Nozawa M."/>
            <person name="Li Q."/>
            <person name="Wang J."/>
            <person name="Zhang H."/>
            <person name="Yu L."/>
            <person name="Shigenobu S."/>
            <person name="Wang J."/>
            <person name="Liu J."/>
            <person name="Flicek P."/>
            <person name="Searle S."/>
            <person name="Wang J."/>
            <person name="Kuratani S."/>
            <person name="Yin Y."/>
            <person name="Aken B."/>
            <person name="Zhang G."/>
            <person name="Irie N."/>
        </authorList>
    </citation>
    <scope>NUCLEOTIDE SEQUENCE [LARGE SCALE GENOMIC DNA]</scope>
</reference>
<sequence length="90" mass="9427">MAAAPPSTLLLPGGVLDNIDLAGISKQAVLMSDPPYVIFYKEKHCKPCSLKGPPVAKAGASMLPREPPLQGWATSSPHAVTGLLVFGQYI</sequence>
<organism evidence="1 2">
    <name type="scientific">Chelonia mydas</name>
    <name type="common">Green sea-turtle</name>
    <name type="synonym">Chelonia agassizi</name>
    <dbReference type="NCBI Taxonomy" id="8469"/>
    <lineage>
        <taxon>Eukaryota</taxon>
        <taxon>Metazoa</taxon>
        <taxon>Chordata</taxon>
        <taxon>Craniata</taxon>
        <taxon>Vertebrata</taxon>
        <taxon>Euteleostomi</taxon>
        <taxon>Archelosauria</taxon>
        <taxon>Testudinata</taxon>
        <taxon>Testudines</taxon>
        <taxon>Cryptodira</taxon>
        <taxon>Durocryptodira</taxon>
        <taxon>Americhelydia</taxon>
        <taxon>Chelonioidea</taxon>
        <taxon>Cheloniidae</taxon>
        <taxon>Chelonia</taxon>
    </lineage>
</organism>
<keyword evidence="2" id="KW-1185">Reference proteome</keyword>
<evidence type="ECO:0000313" key="2">
    <source>
        <dbReference type="Proteomes" id="UP000031443"/>
    </source>
</evidence>